<proteinExistence type="predicted"/>
<dbReference type="EMBL" id="MU004204">
    <property type="protein sequence ID" value="KAF2488331.1"/>
    <property type="molecule type" value="Genomic_DNA"/>
</dbReference>
<evidence type="ECO:0000313" key="2">
    <source>
        <dbReference type="EMBL" id="KAF2488331.1"/>
    </source>
</evidence>
<accession>A0A6A6Q8C5</accession>
<feature type="compositionally biased region" description="Low complexity" evidence="1">
    <location>
        <begin position="300"/>
        <end position="312"/>
    </location>
</feature>
<protein>
    <submittedName>
        <fullName evidence="2">Uncharacterized protein</fullName>
    </submittedName>
</protein>
<dbReference type="Proteomes" id="UP000799750">
    <property type="component" value="Unassembled WGS sequence"/>
</dbReference>
<keyword evidence="3" id="KW-1185">Reference proteome</keyword>
<feature type="region of interest" description="Disordered" evidence="1">
    <location>
        <begin position="280"/>
        <end position="346"/>
    </location>
</feature>
<dbReference type="AlphaFoldDB" id="A0A6A6Q8C5"/>
<evidence type="ECO:0000313" key="3">
    <source>
        <dbReference type="Proteomes" id="UP000799750"/>
    </source>
</evidence>
<feature type="region of interest" description="Disordered" evidence="1">
    <location>
        <begin position="224"/>
        <end position="262"/>
    </location>
</feature>
<organism evidence="2 3">
    <name type="scientific">Lophium mytilinum</name>
    <dbReference type="NCBI Taxonomy" id="390894"/>
    <lineage>
        <taxon>Eukaryota</taxon>
        <taxon>Fungi</taxon>
        <taxon>Dikarya</taxon>
        <taxon>Ascomycota</taxon>
        <taxon>Pezizomycotina</taxon>
        <taxon>Dothideomycetes</taxon>
        <taxon>Pleosporomycetidae</taxon>
        <taxon>Mytilinidiales</taxon>
        <taxon>Mytilinidiaceae</taxon>
        <taxon>Lophium</taxon>
    </lineage>
</organism>
<gene>
    <name evidence="2" type="ORF">BU16DRAFT_231093</name>
</gene>
<sequence length="529" mass="56983">MEQDAREKQAAREQDLKAISVLQEAYYDNHMTIEDVISSGLLGWYTTDGNRIRELAVARSLNPNPQFNPFRSLLWTPWEDTKLLLDHTVPVPNRSATACADRRRVIRQSRRAAPLSASPRPAVHTNPGTPVLYAPPTTYPLPGLLAPPSLSAPPLPAVHTNPFTPGLNAPPITYPLPELFAPPSLSISVHPETSALPVTVFPPSTHNAASLLYGAPIMSLRSNPSPYKAPRYKSSQHRSQAPYEHTFQSLAPRPPPISANPEASALNALSDALSAGRGPVAGDYSLPAPRPPSISANPEASAPDALSDALSAGRGPVAGDYSLPAPRPPSISANPEASAPGASFTRRGPVAGDYSFPASAPSAMFANPEASAPDASFTRRGPRSLSPGALLADDYEVVSDESHSIRPFRPAREVKKYPYTNPYSRLDEWSGPVAAPWSSRRILSDDHLDIILLEPVRIFSPLPEGYTCRDEALIAIEVFLQEKAFLVPRLSGYTPSSLLRLLACRMLMTYFPSIVVSSTSRSSHSVANS</sequence>
<reference evidence="2" key="1">
    <citation type="journal article" date="2020" name="Stud. Mycol.">
        <title>101 Dothideomycetes genomes: a test case for predicting lifestyles and emergence of pathogens.</title>
        <authorList>
            <person name="Haridas S."/>
            <person name="Albert R."/>
            <person name="Binder M."/>
            <person name="Bloem J."/>
            <person name="Labutti K."/>
            <person name="Salamov A."/>
            <person name="Andreopoulos B."/>
            <person name="Baker S."/>
            <person name="Barry K."/>
            <person name="Bills G."/>
            <person name="Bluhm B."/>
            <person name="Cannon C."/>
            <person name="Castanera R."/>
            <person name="Culley D."/>
            <person name="Daum C."/>
            <person name="Ezra D."/>
            <person name="Gonzalez J."/>
            <person name="Henrissat B."/>
            <person name="Kuo A."/>
            <person name="Liang C."/>
            <person name="Lipzen A."/>
            <person name="Lutzoni F."/>
            <person name="Magnuson J."/>
            <person name="Mondo S."/>
            <person name="Nolan M."/>
            <person name="Ohm R."/>
            <person name="Pangilinan J."/>
            <person name="Park H.-J."/>
            <person name="Ramirez L."/>
            <person name="Alfaro M."/>
            <person name="Sun H."/>
            <person name="Tritt A."/>
            <person name="Yoshinaga Y."/>
            <person name="Zwiers L.-H."/>
            <person name="Turgeon B."/>
            <person name="Goodwin S."/>
            <person name="Spatafora J."/>
            <person name="Crous P."/>
            <person name="Grigoriev I."/>
        </authorList>
    </citation>
    <scope>NUCLEOTIDE SEQUENCE</scope>
    <source>
        <strain evidence="2">CBS 269.34</strain>
    </source>
</reference>
<evidence type="ECO:0000256" key="1">
    <source>
        <dbReference type="SAM" id="MobiDB-lite"/>
    </source>
</evidence>
<name>A0A6A6Q8C5_9PEZI</name>